<dbReference type="NCBIfam" id="NF005486">
    <property type="entry name" value="PRK07093.1"/>
    <property type="match status" value="1"/>
</dbReference>
<dbReference type="EMBL" id="JBIPKE010000018">
    <property type="protein sequence ID" value="MFH6984548.1"/>
    <property type="molecule type" value="Genomic_DNA"/>
</dbReference>
<feature type="domain" description="Chorismate-utilising enzyme C-terminal" evidence="1">
    <location>
        <begin position="70"/>
        <end position="314"/>
    </location>
</feature>
<keyword evidence="2" id="KW-0032">Aminotransferase</keyword>
<dbReference type="Pfam" id="PF00425">
    <property type="entry name" value="Chorismate_bind"/>
    <property type="match status" value="1"/>
</dbReference>
<dbReference type="SUPFAM" id="SSF56322">
    <property type="entry name" value="ADC synthase"/>
    <property type="match status" value="1"/>
</dbReference>
<evidence type="ECO:0000259" key="1">
    <source>
        <dbReference type="Pfam" id="PF00425"/>
    </source>
</evidence>
<dbReference type="Gene3D" id="3.60.120.10">
    <property type="entry name" value="Anthranilate synthase"/>
    <property type="match status" value="1"/>
</dbReference>
<evidence type="ECO:0000313" key="2">
    <source>
        <dbReference type="EMBL" id="MFH6984548.1"/>
    </source>
</evidence>
<comment type="caution">
    <text evidence="2">The sequence shown here is derived from an EMBL/GenBank/DDBJ whole genome shotgun (WGS) entry which is preliminary data.</text>
</comment>
<dbReference type="GO" id="GO:0046820">
    <property type="term" value="F:4-amino-4-deoxychorismate synthase activity"/>
    <property type="evidence" value="ECO:0007669"/>
    <property type="project" value="UniProtKB-EC"/>
</dbReference>
<dbReference type="InterPro" id="IPR015890">
    <property type="entry name" value="Chorismate_C"/>
</dbReference>
<keyword evidence="3" id="KW-1185">Reference proteome</keyword>
<proteinExistence type="predicted"/>
<dbReference type="PRINTS" id="PR00095">
    <property type="entry name" value="ANTSNTHASEI"/>
</dbReference>
<organism evidence="2 3">
    <name type="scientific">Marinoscillum luteum</name>
    <dbReference type="NCBI Taxonomy" id="861051"/>
    <lineage>
        <taxon>Bacteria</taxon>
        <taxon>Pseudomonadati</taxon>
        <taxon>Bacteroidota</taxon>
        <taxon>Cytophagia</taxon>
        <taxon>Cytophagales</taxon>
        <taxon>Reichenbachiellaceae</taxon>
        <taxon>Marinoscillum</taxon>
    </lineage>
</organism>
<dbReference type="Proteomes" id="UP001610063">
    <property type="component" value="Unassembled WGS sequence"/>
</dbReference>
<dbReference type="PANTHER" id="PTHR11236">
    <property type="entry name" value="AMINOBENZOATE/ANTHRANILATE SYNTHASE"/>
    <property type="match status" value="1"/>
</dbReference>
<protein>
    <submittedName>
        <fullName evidence="2">Aminodeoxychorismate synthase component I</fullName>
        <ecNumber evidence="2">2.6.1.85</ecNumber>
    </submittedName>
</protein>
<dbReference type="RefSeq" id="WP_395417932.1">
    <property type="nucleotide sequence ID" value="NZ_JBIPKE010000018.1"/>
</dbReference>
<accession>A0ABW7NAB9</accession>
<dbReference type="EC" id="2.6.1.85" evidence="2"/>
<gene>
    <name evidence="2" type="ORF">ACHKAR_13930</name>
</gene>
<sequence>MLEREEAIARMNELGARGIPFFFFTDFLGHRCLIQPLDEINPSMLRFAIDQPAAKDRKPAFHFKKHPLTQAQFHGPFRYVVEQINYGNSYLVNLTFKTPIATNLTLADIYELSRAKYKLLYQDQFVVFSPETFVKIADGRIYSYPMKGTIDASIPNAEAQILNDPKETAEHVTIVDLIRNDLSQIASEVQVSRFRFISEVKTHEKKLLQVSSEITGKLPADYHRSLGSMLFQLLPAGSISGAPKKETLHIIETAETYDRGFYTGVCGLFDGKDLDTGVMIRFIEKEGDQLCYKSGGGITSFSDEAREYQEIIDKIYLPI</sequence>
<evidence type="ECO:0000313" key="3">
    <source>
        <dbReference type="Proteomes" id="UP001610063"/>
    </source>
</evidence>
<keyword evidence="2" id="KW-0808">Transferase</keyword>
<dbReference type="InterPro" id="IPR019999">
    <property type="entry name" value="Anth_synth_I-like"/>
</dbReference>
<dbReference type="InterPro" id="IPR005801">
    <property type="entry name" value="ADC_synthase"/>
</dbReference>
<name>A0ABW7NAB9_9BACT</name>
<reference evidence="2 3" key="1">
    <citation type="journal article" date="2013" name="Int. J. Syst. Evol. Microbiol.">
        <title>Marinoscillum luteum sp. nov., isolated from marine sediment.</title>
        <authorList>
            <person name="Cha I.T."/>
            <person name="Park S.J."/>
            <person name="Kim S.J."/>
            <person name="Kim J.G."/>
            <person name="Jung M.Y."/>
            <person name="Shin K.S."/>
            <person name="Kwon K.K."/>
            <person name="Yang S.H."/>
            <person name="Seo Y.S."/>
            <person name="Rhee S.K."/>
        </authorList>
    </citation>
    <scope>NUCLEOTIDE SEQUENCE [LARGE SCALE GENOMIC DNA]</scope>
    <source>
        <strain evidence="2 3">KCTC 23939</strain>
    </source>
</reference>
<dbReference type="PANTHER" id="PTHR11236:SF50">
    <property type="entry name" value="AMINODEOXYCHORISMATE SYNTHASE COMPONENT 1"/>
    <property type="match status" value="1"/>
</dbReference>